<dbReference type="Pfam" id="PF04266">
    <property type="entry name" value="ASCH"/>
    <property type="match status" value="1"/>
</dbReference>
<dbReference type="InterPro" id="IPR029063">
    <property type="entry name" value="SAM-dependent_MTases_sf"/>
</dbReference>
<evidence type="ECO:0000256" key="7">
    <source>
        <dbReference type="ARBA" id="ARBA00022679"/>
    </source>
</evidence>
<dbReference type="GO" id="GO:0005737">
    <property type="term" value="C:cytoplasm"/>
    <property type="evidence" value="ECO:0007669"/>
    <property type="project" value="UniProtKB-SubCell"/>
</dbReference>
<dbReference type="InterPro" id="IPR015947">
    <property type="entry name" value="PUA-like_sf"/>
</dbReference>
<dbReference type="CDD" id="cd02440">
    <property type="entry name" value="AdoMet_MTases"/>
    <property type="match status" value="1"/>
</dbReference>
<comment type="subcellular location">
    <subcellularLocation>
        <location evidence="1">Cytoplasm</location>
    </subcellularLocation>
</comment>
<keyword evidence="8" id="KW-0949">S-adenosyl-L-methionine</keyword>
<dbReference type="SUPFAM" id="SSF53335">
    <property type="entry name" value="S-adenosyl-L-methionine-dependent methyltransferases"/>
    <property type="match status" value="1"/>
</dbReference>
<dbReference type="Proteomes" id="UP000198280">
    <property type="component" value="Unassembled WGS sequence"/>
</dbReference>
<dbReference type="SMART" id="SM01022">
    <property type="entry name" value="ASCH"/>
    <property type="match status" value="1"/>
</dbReference>
<evidence type="ECO:0000256" key="6">
    <source>
        <dbReference type="ARBA" id="ARBA00022603"/>
    </source>
</evidence>
<dbReference type="Gene3D" id="3.40.50.150">
    <property type="entry name" value="Vaccinia Virus protein VP39"/>
    <property type="match status" value="1"/>
</dbReference>
<dbReference type="AlphaFoldDB" id="A0A239INQ2"/>
<dbReference type="OrthoDB" id="4035289at2"/>
<reference evidence="13 14" key="1">
    <citation type="submission" date="2017-06" db="EMBL/GenBank/DDBJ databases">
        <authorList>
            <person name="Kim H.J."/>
            <person name="Triplett B.A."/>
        </authorList>
    </citation>
    <scope>NUCLEOTIDE SEQUENCE [LARGE SCALE GENOMIC DNA]</scope>
    <source>
        <strain evidence="13 14">CGMCC 4.1858</strain>
    </source>
</reference>
<comment type="similarity">
    <text evidence="2">Belongs to the methyltransferase superfamily. L-isoaspartyl/D-aspartyl protein methyltransferase family.</text>
</comment>
<accession>A0A239INQ2</accession>
<evidence type="ECO:0000256" key="11">
    <source>
        <dbReference type="ARBA" id="ARBA00031350"/>
    </source>
</evidence>
<name>A0A239INQ2_9ACTN</name>
<dbReference type="Gene3D" id="2.30.130.30">
    <property type="entry name" value="Hypothetical protein"/>
    <property type="match status" value="1"/>
</dbReference>
<gene>
    <name evidence="13" type="ORF">SAMN05216252_11127</name>
</gene>
<evidence type="ECO:0000256" key="8">
    <source>
        <dbReference type="ARBA" id="ARBA00022691"/>
    </source>
</evidence>
<dbReference type="Pfam" id="PF01135">
    <property type="entry name" value="PCMT"/>
    <property type="match status" value="1"/>
</dbReference>
<evidence type="ECO:0000256" key="2">
    <source>
        <dbReference type="ARBA" id="ARBA00005369"/>
    </source>
</evidence>
<protein>
    <recommendedName>
        <fullName evidence="4">Protein-L-isoaspartate O-methyltransferase</fullName>
        <ecNumber evidence="3">2.1.1.77</ecNumber>
    </recommendedName>
    <alternativeName>
        <fullName evidence="11">L-isoaspartyl protein carboxyl methyltransferase</fullName>
    </alternativeName>
    <alternativeName>
        <fullName evidence="9">Protein L-isoaspartyl methyltransferase</fullName>
    </alternativeName>
    <alternativeName>
        <fullName evidence="10">Protein-beta-aspartate methyltransferase</fullName>
    </alternativeName>
</protein>
<evidence type="ECO:0000256" key="10">
    <source>
        <dbReference type="ARBA" id="ARBA00031323"/>
    </source>
</evidence>
<dbReference type="GO" id="GO:0004719">
    <property type="term" value="F:protein-L-isoaspartate (D-aspartate) O-methyltransferase activity"/>
    <property type="evidence" value="ECO:0007669"/>
    <property type="project" value="UniProtKB-EC"/>
</dbReference>
<keyword evidence="14" id="KW-1185">Reference proteome</keyword>
<dbReference type="InterPro" id="IPR027573">
    <property type="entry name" value="Methyltran_FxLD"/>
</dbReference>
<dbReference type="EC" id="2.1.1.77" evidence="3"/>
<sequence>MSTAAPVRELHLYRRYFELVAAGRKSIEVRVRHPRLADLAAGDVIRFRIKGTDETCDVSVERVTAYGDFEALLDGEGPANVDPTATREEQLVNIRSIYPEEKEALGALAIEMQLLTVAGDGDTRRERRNALIDQIVARRPVPAAVERAMRTVARDQHLPGLDPSRAYADEAVSIKDNPAGPLPLSLASVPSIVAMMLDQLDPRHGDSVLEVGAGTGYNAALLAEIVGPDGQVVTVDIEPDVALHARTALDKTGYTQVEVIERDGLEGAPEHAPYDRMIATVGIWDIPRAWWAQLRDGGRLVLPFRWRGQTRSVSLVRDGDRLVSDGMELCGFVPIIGQDGERCAELADGTIRVHYDRDQGVDRDLLSGVFSGPPAEVWAEARVGGQEPFDGIWLRATVFDDTVCRLEVTEEALDTGVRRPAIPVRSPALVVGESLAYLILRCEDSDPERPYRLGAAGYGPDAPDLACRLVEHIDAWGTDRDAVPTMTVVPAGAALDGLPAGHGIAKKETAVVLSY</sequence>
<dbReference type="InterPro" id="IPR000682">
    <property type="entry name" value="PCMT"/>
</dbReference>
<evidence type="ECO:0000256" key="3">
    <source>
        <dbReference type="ARBA" id="ARBA00011890"/>
    </source>
</evidence>
<feature type="domain" description="ASCH" evidence="12">
    <location>
        <begin position="10"/>
        <end position="116"/>
    </location>
</feature>
<dbReference type="PANTHER" id="PTHR11579">
    <property type="entry name" value="PROTEIN-L-ISOASPARTATE O-METHYLTRANSFERASE"/>
    <property type="match status" value="1"/>
</dbReference>
<keyword evidence="6 13" id="KW-0489">Methyltransferase</keyword>
<dbReference type="EMBL" id="FZOF01000011">
    <property type="protein sequence ID" value="SNS94693.1"/>
    <property type="molecule type" value="Genomic_DNA"/>
</dbReference>
<evidence type="ECO:0000256" key="5">
    <source>
        <dbReference type="ARBA" id="ARBA00022490"/>
    </source>
</evidence>
<evidence type="ECO:0000313" key="14">
    <source>
        <dbReference type="Proteomes" id="UP000198280"/>
    </source>
</evidence>
<evidence type="ECO:0000313" key="13">
    <source>
        <dbReference type="EMBL" id="SNS94693.1"/>
    </source>
</evidence>
<organism evidence="13 14">
    <name type="scientific">Actinacidiphila glaucinigra</name>
    <dbReference type="NCBI Taxonomy" id="235986"/>
    <lineage>
        <taxon>Bacteria</taxon>
        <taxon>Bacillati</taxon>
        <taxon>Actinomycetota</taxon>
        <taxon>Actinomycetes</taxon>
        <taxon>Kitasatosporales</taxon>
        <taxon>Streptomycetaceae</taxon>
        <taxon>Actinacidiphila</taxon>
    </lineage>
</organism>
<proteinExistence type="inferred from homology"/>
<keyword evidence="5" id="KW-0963">Cytoplasm</keyword>
<evidence type="ECO:0000256" key="4">
    <source>
        <dbReference type="ARBA" id="ARBA00013346"/>
    </source>
</evidence>
<dbReference type="InterPro" id="IPR007374">
    <property type="entry name" value="ASCH_domain"/>
</dbReference>
<dbReference type="SUPFAM" id="SSF88697">
    <property type="entry name" value="PUA domain-like"/>
    <property type="match status" value="1"/>
</dbReference>
<keyword evidence="7 13" id="KW-0808">Transferase</keyword>
<dbReference type="GO" id="GO:0032259">
    <property type="term" value="P:methylation"/>
    <property type="evidence" value="ECO:0007669"/>
    <property type="project" value="UniProtKB-KW"/>
</dbReference>
<dbReference type="PANTHER" id="PTHR11579:SF0">
    <property type="entry name" value="PROTEIN-L-ISOASPARTATE(D-ASPARTATE) O-METHYLTRANSFERASE"/>
    <property type="match status" value="1"/>
</dbReference>
<evidence type="ECO:0000259" key="12">
    <source>
        <dbReference type="SMART" id="SM01022"/>
    </source>
</evidence>
<evidence type="ECO:0000256" key="9">
    <source>
        <dbReference type="ARBA" id="ARBA00030757"/>
    </source>
</evidence>
<dbReference type="NCBIfam" id="TIGR04364">
    <property type="entry name" value="methyltran_FxLD"/>
    <property type="match status" value="1"/>
</dbReference>
<evidence type="ECO:0000256" key="1">
    <source>
        <dbReference type="ARBA" id="ARBA00004496"/>
    </source>
</evidence>